<dbReference type="EMBL" id="CAUYUJ010014893">
    <property type="protein sequence ID" value="CAK0847339.1"/>
    <property type="molecule type" value="Genomic_DNA"/>
</dbReference>
<dbReference type="SMART" id="SM00228">
    <property type="entry name" value="PDZ"/>
    <property type="match status" value="1"/>
</dbReference>
<accession>A0ABN9TMR6</accession>
<dbReference type="PROSITE" id="PS50106">
    <property type="entry name" value="PDZ"/>
    <property type="match status" value="1"/>
</dbReference>
<name>A0ABN9TMR6_9DINO</name>
<evidence type="ECO:0000259" key="1">
    <source>
        <dbReference type="PROSITE" id="PS50106"/>
    </source>
</evidence>
<dbReference type="InterPro" id="IPR006058">
    <property type="entry name" value="2Fe2S_fd_BS"/>
</dbReference>
<evidence type="ECO:0000313" key="3">
    <source>
        <dbReference type="Proteomes" id="UP001189429"/>
    </source>
</evidence>
<comment type="caution">
    <text evidence="2">The sequence shown here is derived from an EMBL/GenBank/DDBJ whole genome shotgun (WGS) entry which is preliminary data.</text>
</comment>
<reference evidence="2" key="1">
    <citation type="submission" date="2023-10" db="EMBL/GenBank/DDBJ databases">
        <authorList>
            <person name="Chen Y."/>
            <person name="Shah S."/>
            <person name="Dougan E. K."/>
            <person name="Thang M."/>
            <person name="Chan C."/>
        </authorList>
    </citation>
    <scope>NUCLEOTIDE SEQUENCE [LARGE SCALE GENOMIC DNA]</scope>
</reference>
<dbReference type="Proteomes" id="UP001189429">
    <property type="component" value="Unassembled WGS sequence"/>
</dbReference>
<dbReference type="SUPFAM" id="SSF54292">
    <property type="entry name" value="2Fe-2S ferredoxin-like"/>
    <property type="match status" value="1"/>
</dbReference>
<dbReference type="Gene3D" id="2.30.42.10">
    <property type="match status" value="1"/>
</dbReference>
<proteinExistence type="predicted"/>
<protein>
    <recommendedName>
        <fullName evidence="1">PDZ domain-containing protein</fullName>
    </recommendedName>
</protein>
<dbReference type="InterPro" id="IPR036010">
    <property type="entry name" value="2Fe-2S_ferredoxin-like_sf"/>
</dbReference>
<organism evidence="2 3">
    <name type="scientific">Prorocentrum cordatum</name>
    <dbReference type="NCBI Taxonomy" id="2364126"/>
    <lineage>
        <taxon>Eukaryota</taxon>
        <taxon>Sar</taxon>
        <taxon>Alveolata</taxon>
        <taxon>Dinophyceae</taxon>
        <taxon>Prorocentrales</taxon>
        <taxon>Prorocentraceae</taxon>
        <taxon>Prorocentrum</taxon>
    </lineage>
</organism>
<dbReference type="InterPro" id="IPR001478">
    <property type="entry name" value="PDZ"/>
</dbReference>
<feature type="domain" description="PDZ" evidence="1">
    <location>
        <begin position="127"/>
        <end position="209"/>
    </location>
</feature>
<sequence length="307" mass="32171">MAGRPGERRREVQAMASAAALVALGAIRSSLGFLVPAGAPSAVAASAARAALRGARATLGAQPAPAAAPLAGAALSDGSIAGVVAAALMGTAVASVARRATRTEWYRKVKRVGGDQAIFDVIVPKPMGLKLQAFPGREGVGVSEIVPGGNTDLLNRKVCINEDPGMWILEGDRVMAVNDQATEDAAVDDIVNIVMGSTDRDDVKLTLMRNTRKGPIKVIMMPEGNVATVRRNAKLAQAAEYAAGKELKYGCIDGWCGVCWHRERATDGIFKPCCDVLTADWDNVMPLVLTPKPERAGDSTFLNPRGT</sequence>
<keyword evidence="3" id="KW-1185">Reference proteome</keyword>
<dbReference type="SUPFAM" id="SSF50156">
    <property type="entry name" value="PDZ domain-like"/>
    <property type="match status" value="1"/>
</dbReference>
<evidence type="ECO:0000313" key="2">
    <source>
        <dbReference type="EMBL" id="CAK0847339.1"/>
    </source>
</evidence>
<dbReference type="InterPro" id="IPR036034">
    <property type="entry name" value="PDZ_sf"/>
</dbReference>
<gene>
    <name evidence="2" type="ORF">PCOR1329_LOCUS40575</name>
</gene>
<dbReference type="PROSITE" id="PS00197">
    <property type="entry name" value="2FE2S_FER_1"/>
    <property type="match status" value="1"/>
</dbReference>